<protein>
    <submittedName>
        <fullName evidence="2">Uncharacterized protein</fullName>
    </submittedName>
</protein>
<comment type="caution">
    <text evidence="2">The sequence shown here is derived from an EMBL/GenBank/DDBJ whole genome shotgun (WGS) entry which is preliminary data.</text>
</comment>
<feature type="compositionally biased region" description="Basic residues" evidence="1">
    <location>
        <begin position="117"/>
        <end position="134"/>
    </location>
</feature>
<dbReference type="EMBL" id="VSRR010000214">
    <property type="protein sequence ID" value="MPC12382.1"/>
    <property type="molecule type" value="Genomic_DNA"/>
</dbReference>
<dbReference type="Proteomes" id="UP000324222">
    <property type="component" value="Unassembled WGS sequence"/>
</dbReference>
<dbReference type="AlphaFoldDB" id="A0A5B7CRN6"/>
<keyword evidence="3" id="KW-1185">Reference proteome</keyword>
<reference evidence="2 3" key="1">
    <citation type="submission" date="2019-05" db="EMBL/GenBank/DDBJ databases">
        <title>Another draft genome of Portunus trituberculatus and its Hox gene families provides insights of decapod evolution.</title>
        <authorList>
            <person name="Jeong J.-H."/>
            <person name="Song I."/>
            <person name="Kim S."/>
            <person name="Choi T."/>
            <person name="Kim D."/>
            <person name="Ryu S."/>
            <person name="Kim W."/>
        </authorList>
    </citation>
    <scope>NUCLEOTIDE SEQUENCE [LARGE SCALE GENOMIC DNA]</scope>
    <source>
        <tissue evidence="2">Muscle</tissue>
    </source>
</reference>
<evidence type="ECO:0000313" key="2">
    <source>
        <dbReference type="EMBL" id="MPC12382.1"/>
    </source>
</evidence>
<gene>
    <name evidence="2" type="ORF">E2C01_005071</name>
</gene>
<organism evidence="2 3">
    <name type="scientific">Portunus trituberculatus</name>
    <name type="common">Swimming crab</name>
    <name type="synonym">Neptunus trituberculatus</name>
    <dbReference type="NCBI Taxonomy" id="210409"/>
    <lineage>
        <taxon>Eukaryota</taxon>
        <taxon>Metazoa</taxon>
        <taxon>Ecdysozoa</taxon>
        <taxon>Arthropoda</taxon>
        <taxon>Crustacea</taxon>
        <taxon>Multicrustacea</taxon>
        <taxon>Malacostraca</taxon>
        <taxon>Eumalacostraca</taxon>
        <taxon>Eucarida</taxon>
        <taxon>Decapoda</taxon>
        <taxon>Pleocyemata</taxon>
        <taxon>Brachyura</taxon>
        <taxon>Eubrachyura</taxon>
        <taxon>Portunoidea</taxon>
        <taxon>Portunidae</taxon>
        <taxon>Portuninae</taxon>
        <taxon>Portunus</taxon>
    </lineage>
</organism>
<feature type="region of interest" description="Disordered" evidence="1">
    <location>
        <begin position="69"/>
        <end position="140"/>
    </location>
</feature>
<evidence type="ECO:0000313" key="3">
    <source>
        <dbReference type="Proteomes" id="UP000324222"/>
    </source>
</evidence>
<accession>A0A5B7CRN6</accession>
<feature type="compositionally biased region" description="Low complexity" evidence="1">
    <location>
        <begin position="84"/>
        <end position="95"/>
    </location>
</feature>
<sequence>MYSSTASAFTNSQSFIVGSLILFHPWPASSSSGERQDRGVDGPLRAASVPAALTGPSITSRALMYGNCHRVHPPPLAPGHRHQSQSSPTLPQPSQAGWFTPPLLSPSPPSTAVSPRQAKKREHQSCRRRERARRPPSQALPNVLSRRHFNQNCFVLINTIFSFSLSLIHGNPSEASRRLARQPLPRLFQWAAGVRGEIASDSYGNVDEVPSLATLSITGARVVCTTDGGSAV</sequence>
<name>A0A5B7CRN6_PORTR</name>
<evidence type="ECO:0000256" key="1">
    <source>
        <dbReference type="SAM" id="MobiDB-lite"/>
    </source>
</evidence>
<proteinExistence type="predicted"/>